<evidence type="ECO:0000313" key="5">
    <source>
        <dbReference type="Proteomes" id="UP000823486"/>
    </source>
</evidence>
<evidence type="ECO:0000256" key="1">
    <source>
        <dbReference type="ARBA" id="ARBA00093462"/>
    </source>
</evidence>
<name>A0ABS2QHG5_9BACI</name>
<sequence length="235" mass="28042">MLKDNFLAWMKEGNVSIPSFLLSHYKRMGLSELEFMVLLHIQHFNEKGNTFPTPDQISDRMNVDSSECSSLLRRLIQKGFLQIKEEYRENSILFEMYSLEPLYDKLVQFFLKVQNEKETSQVKVEVENEESLYTVFEKEFGRPLSPFECETLAMWMEDEHHFTMIKAALKEAVISGKLNFRYIDRILFEWKKNGIRTPDQAKSHGQKFRLHNRRDKKQEIPQVSKTVPFYNWLEQ</sequence>
<comment type="similarity">
    <text evidence="1">Belongs to the DnaB/DnaD family.</text>
</comment>
<accession>A0ABS2QHG5</accession>
<dbReference type="SUPFAM" id="SSF158499">
    <property type="entry name" value="DnaD domain-like"/>
    <property type="match status" value="1"/>
</dbReference>
<dbReference type="Gene3D" id="1.10.10.630">
    <property type="entry name" value="DnaD domain-like"/>
    <property type="match status" value="1"/>
</dbReference>
<comment type="caution">
    <text evidence="4">The sequence shown here is derived from an EMBL/GenBank/DDBJ whole genome shotgun (WGS) entry which is preliminary data.</text>
</comment>
<evidence type="ECO:0000259" key="3">
    <source>
        <dbReference type="Pfam" id="PF21984"/>
    </source>
</evidence>
<evidence type="ECO:0000313" key="4">
    <source>
        <dbReference type="EMBL" id="MBM7692611.1"/>
    </source>
</evidence>
<dbReference type="PANTHER" id="PTHR37293">
    <property type="entry name" value="PHAGE REPLICATION PROTEIN-RELATED"/>
    <property type="match status" value="1"/>
</dbReference>
<reference evidence="4 5" key="1">
    <citation type="submission" date="2021-01" db="EMBL/GenBank/DDBJ databases">
        <title>Genomic Encyclopedia of Type Strains, Phase IV (KMG-IV): sequencing the most valuable type-strain genomes for metagenomic binning, comparative biology and taxonomic classification.</title>
        <authorList>
            <person name="Goeker M."/>
        </authorList>
    </citation>
    <scope>NUCLEOTIDE SEQUENCE [LARGE SCALE GENOMIC DNA]</scope>
    <source>
        <strain evidence="4 5">DSM 105482</strain>
    </source>
</reference>
<dbReference type="InterPro" id="IPR006343">
    <property type="entry name" value="DnaB/C_C"/>
</dbReference>
<proteinExistence type="inferred from homology"/>
<dbReference type="Proteomes" id="UP000823486">
    <property type="component" value="Unassembled WGS sequence"/>
</dbReference>
<dbReference type="Pfam" id="PF07261">
    <property type="entry name" value="DnaB_2"/>
    <property type="match status" value="1"/>
</dbReference>
<dbReference type="PANTHER" id="PTHR37293:SF6">
    <property type="entry name" value="DNA REPLICATION PROTEIN DNAD"/>
    <property type="match status" value="1"/>
</dbReference>
<dbReference type="EMBL" id="JAFBFI010000007">
    <property type="protein sequence ID" value="MBM7692611.1"/>
    <property type="molecule type" value="Genomic_DNA"/>
</dbReference>
<feature type="domain" description="DnaD N-terminal" evidence="3">
    <location>
        <begin position="17"/>
        <end position="116"/>
    </location>
</feature>
<dbReference type="RefSeq" id="WP_204542430.1">
    <property type="nucleotide sequence ID" value="NZ_JAFBFI010000007.1"/>
</dbReference>
<dbReference type="InterPro" id="IPR036390">
    <property type="entry name" value="WH_DNA-bd_sf"/>
</dbReference>
<dbReference type="InterPro" id="IPR036388">
    <property type="entry name" value="WH-like_DNA-bd_sf"/>
</dbReference>
<dbReference type="Gene3D" id="1.10.10.10">
    <property type="entry name" value="Winged helix-like DNA-binding domain superfamily/Winged helix DNA-binding domain"/>
    <property type="match status" value="1"/>
</dbReference>
<keyword evidence="5" id="KW-1185">Reference proteome</keyword>
<dbReference type="InterPro" id="IPR053162">
    <property type="entry name" value="DnaD"/>
</dbReference>
<protein>
    <submittedName>
        <fullName evidence="4">DNA replication protein</fullName>
    </submittedName>
</protein>
<evidence type="ECO:0000259" key="2">
    <source>
        <dbReference type="Pfam" id="PF07261"/>
    </source>
</evidence>
<dbReference type="Pfam" id="PF21984">
    <property type="entry name" value="DnaD_N"/>
    <property type="match status" value="1"/>
</dbReference>
<dbReference type="InterPro" id="IPR034829">
    <property type="entry name" value="DnaD-like_sf"/>
</dbReference>
<feature type="domain" description="DnaB/C C-terminal" evidence="2">
    <location>
        <begin position="134"/>
        <end position="204"/>
    </location>
</feature>
<dbReference type="InterPro" id="IPR053843">
    <property type="entry name" value="DnaD_N"/>
</dbReference>
<gene>
    <name evidence="4" type="ORF">JOC77_002041</name>
</gene>
<dbReference type="NCBIfam" id="TIGR01446">
    <property type="entry name" value="DnaD_dom"/>
    <property type="match status" value="1"/>
</dbReference>
<dbReference type="SUPFAM" id="SSF46785">
    <property type="entry name" value="Winged helix' DNA-binding domain"/>
    <property type="match status" value="1"/>
</dbReference>
<organism evidence="4 5">
    <name type="scientific">Peribacillus deserti</name>
    <dbReference type="NCBI Taxonomy" id="673318"/>
    <lineage>
        <taxon>Bacteria</taxon>
        <taxon>Bacillati</taxon>
        <taxon>Bacillota</taxon>
        <taxon>Bacilli</taxon>
        <taxon>Bacillales</taxon>
        <taxon>Bacillaceae</taxon>
        <taxon>Peribacillus</taxon>
    </lineage>
</organism>